<evidence type="ECO:0000256" key="2">
    <source>
        <dbReference type="ARBA" id="ARBA00022490"/>
    </source>
</evidence>
<sequence>MLTSEACIKQFRDDYSLRLSKTLLSVYEISIRQMISFCEKPYNEVTTRDIRSWLKHLYESGYKSSSIKTKMFGLRLFYKYCLEEGLITHNPVESIPLPKDRDKLPHYLTIEQLVQLRLLCEGDLKLRAIIEVFYATGVRVSELVNMRLEDINWSERMIRIPKGKGKKERIVLFTNECAEHLNSYLQERRDELPFVFVNRSETNAVTIWSVGYWLRPFGEKMGVHLSPHTLRHTFAAHLALKGMPLASIQALLGHDNPKNTIIYTRLHQEAQKQMYEQWM</sequence>
<dbReference type="InterPro" id="IPR044068">
    <property type="entry name" value="CB"/>
</dbReference>
<keyword evidence="8" id="KW-0131">Cell cycle</keyword>
<evidence type="ECO:0000256" key="7">
    <source>
        <dbReference type="ARBA" id="ARBA00023172"/>
    </source>
</evidence>
<evidence type="ECO:0000256" key="8">
    <source>
        <dbReference type="ARBA" id="ARBA00023306"/>
    </source>
</evidence>
<keyword evidence="7" id="KW-0233">DNA recombination</keyword>
<keyword evidence="3" id="KW-0132">Cell division</keyword>
<name>A0ABS2QDJ3_9BACI</name>
<reference evidence="12 13" key="1">
    <citation type="submission" date="2021-01" db="EMBL/GenBank/DDBJ databases">
        <title>Genomic Encyclopedia of Type Strains, Phase IV (KMG-IV): sequencing the most valuable type-strain genomes for metagenomic binning, comparative biology and taxonomic classification.</title>
        <authorList>
            <person name="Goeker M."/>
        </authorList>
    </citation>
    <scope>NUCLEOTIDE SEQUENCE [LARGE SCALE GENOMIC DNA]</scope>
    <source>
        <strain evidence="12 13">DSM 105482</strain>
    </source>
</reference>
<protein>
    <submittedName>
        <fullName evidence="12">Site-specific recombinase XerD</fullName>
    </submittedName>
</protein>
<evidence type="ECO:0000313" key="12">
    <source>
        <dbReference type="EMBL" id="MBM7690754.1"/>
    </source>
</evidence>
<dbReference type="PROSITE" id="PS51898">
    <property type="entry name" value="TYR_RECOMBINASE"/>
    <property type="match status" value="1"/>
</dbReference>
<dbReference type="RefSeq" id="WP_204537441.1">
    <property type="nucleotide sequence ID" value="NZ_JAFBFI010000001.1"/>
</dbReference>
<keyword evidence="2" id="KW-0963">Cytoplasm</keyword>
<evidence type="ECO:0000256" key="3">
    <source>
        <dbReference type="ARBA" id="ARBA00022618"/>
    </source>
</evidence>
<feature type="domain" description="Core-binding (CB)" evidence="11">
    <location>
        <begin position="2"/>
        <end position="82"/>
    </location>
</feature>
<keyword evidence="6 9" id="KW-0238">DNA-binding</keyword>
<evidence type="ECO:0000313" key="13">
    <source>
        <dbReference type="Proteomes" id="UP000823486"/>
    </source>
</evidence>
<dbReference type="InterPro" id="IPR010998">
    <property type="entry name" value="Integrase_recombinase_N"/>
</dbReference>
<evidence type="ECO:0000256" key="6">
    <source>
        <dbReference type="ARBA" id="ARBA00023125"/>
    </source>
</evidence>
<evidence type="ECO:0000256" key="4">
    <source>
        <dbReference type="ARBA" id="ARBA00022829"/>
    </source>
</evidence>
<keyword evidence="5" id="KW-0229">DNA integration</keyword>
<feature type="domain" description="Tyr recombinase" evidence="10">
    <location>
        <begin position="103"/>
        <end position="276"/>
    </location>
</feature>
<dbReference type="PANTHER" id="PTHR30349:SF77">
    <property type="entry name" value="TYROSINE RECOMBINASE XERC"/>
    <property type="match status" value="1"/>
</dbReference>
<dbReference type="Gene3D" id="1.10.150.130">
    <property type="match status" value="1"/>
</dbReference>
<comment type="caution">
    <text evidence="12">The sequence shown here is derived from an EMBL/GenBank/DDBJ whole genome shotgun (WGS) entry which is preliminary data.</text>
</comment>
<dbReference type="Pfam" id="PF13495">
    <property type="entry name" value="Phage_int_SAM_4"/>
    <property type="match status" value="1"/>
</dbReference>
<dbReference type="EMBL" id="JAFBFI010000001">
    <property type="protein sequence ID" value="MBM7690754.1"/>
    <property type="molecule type" value="Genomic_DNA"/>
</dbReference>
<dbReference type="InterPro" id="IPR004107">
    <property type="entry name" value="Integrase_SAM-like_N"/>
</dbReference>
<dbReference type="Proteomes" id="UP000823486">
    <property type="component" value="Unassembled WGS sequence"/>
</dbReference>
<evidence type="ECO:0000256" key="5">
    <source>
        <dbReference type="ARBA" id="ARBA00022908"/>
    </source>
</evidence>
<accession>A0ABS2QDJ3</accession>
<proteinExistence type="predicted"/>
<evidence type="ECO:0000256" key="9">
    <source>
        <dbReference type="PROSITE-ProRule" id="PRU01248"/>
    </source>
</evidence>
<evidence type="ECO:0000259" key="10">
    <source>
        <dbReference type="PROSITE" id="PS51898"/>
    </source>
</evidence>
<comment type="subcellular location">
    <subcellularLocation>
        <location evidence="1">Cytoplasm</location>
    </subcellularLocation>
</comment>
<dbReference type="InterPro" id="IPR002104">
    <property type="entry name" value="Integrase_catalytic"/>
</dbReference>
<dbReference type="SUPFAM" id="SSF56349">
    <property type="entry name" value="DNA breaking-rejoining enzymes"/>
    <property type="match status" value="1"/>
</dbReference>
<dbReference type="PROSITE" id="PS51900">
    <property type="entry name" value="CB"/>
    <property type="match status" value="1"/>
</dbReference>
<dbReference type="InterPro" id="IPR050090">
    <property type="entry name" value="Tyrosine_recombinase_XerCD"/>
</dbReference>
<dbReference type="InterPro" id="IPR011010">
    <property type="entry name" value="DNA_brk_join_enz"/>
</dbReference>
<keyword evidence="13" id="KW-1185">Reference proteome</keyword>
<organism evidence="12 13">
    <name type="scientific">Peribacillus deserti</name>
    <dbReference type="NCBI Taxonomy" id="673318"/>
    <lineage>
        <taxon>Bacteria</taxon>
        <taxon>Bacillati</taxon>
        <taxon>Bacillota</taxon>
        <taxon>Bacilli</taxon>
        <taxon>Bacillales</taxon>
        <taxon>Bacillaceae</taxon>
        <taxon>Peribacillus</taxon>
    </lineage>
</organism>
<dbReference type="PANTHER" id="PTHR30349">
    <property type="entry name" value="PHAGE INTEGRASE-RELATED"/>
    <property type="match status" value="1"/>
</dbReference>
<evidence type="ECO:0000256" key="1">
    <source>
        <dbReference type="ARBA" id="ARBA00004496"/>
    </source>
</evidence>
<dbReference type="Gene3D" id="1.10.443.10">
    <property type="entry name" value="Intergrase catalytic core"/>
    <property type="match status" value="1"/>
</dbReference>
<gene>
    <name evidence="12" type="ORF">JOC77_000157</name>
</gene>
<keyword evidence="4" id="KW-0159">Chromosome partition</keyword>
<dbReference type="Pfam" id="PF00589">
    <property type="entry name" value="Phage_integrase"/>
    <property type="match status" value="1"/>
</dbReference>
<dbReference type="InterPro" id="IPR013762">
    <property type="entry name" value="Integrase-like_cat_sf"/>
</dbReference>
<evidence type="ECO:0000259" key="11">
    <source>
        <dbReference type="PROSITE" id="PS51900"/>
    </source>
</evidence>